<gene>
    <name evidence="1" type="ORF">HMPREF1536_00947</name>
</gene>
<evidence type="ECO:0000313" key="1">
    <source>
        <dbReference type="EMBL" id="KKB59398.1"/>
    </source>
</evidence>
<sequence>MIIRRTPTRIWTIISVCSLGVCTTACDSGELPGKKENPENTELHFTASISDSPTTKTIYGARMVEGTAFPNGTHTFGMFITNGTGSALAAGSEDNMQSILMKGTSSESWEYKDKNSQIISSLQVKHGETVNITGYYPWVSGATVKNGVPFDLSGDATTWKDLLYLSSPTGSQSVTDGYPIALTFSHAFCWVTIKLSKLTTNDNVDVTAVSLENSTNSTNGIMVSGTINPKTGDVNKGGTPGSLMITCVPAVKIPYITDLSVSPSEFNFLVPSFMSAGMKDSDAVIRITTEVPGTTIGETEVLSFPLSLAHMNNANGMYGFEKGKHNTYNVVYNNSEMVLSLSDWQEVKITEEKLGEGTVGVTSVNRRFDNLKPSLGSSEKGFRVLTTGDHQLHSYLGEVAENNNGEYYTYEIPTDGQLPALFKGWMKYMEDVPFYPNLTIAKSLGAGGAMIPWKDEVTGALLAKQACIDLRDGGHKDWRLPRISELIFLAYNIPEGMKDKADQLWSATEYDLDYCFSTGRLVKNGDIFPVKSSKYDTNYVRCVRDTDK</sequence>
<dbReference type="Pfam" id="PF13149">
    <property type="entry name" value="Mfa_like_1"/>
    <property type="match status" value="1"/>
</dbReference>
<dbReference type="InterPro" id="IPR025049">
    <property type="entry name" value="Mfa-like_1"/>
</dbReference>
<accession>A0A0F5JNN9</accession>
<dbReference type="InterPro" id="IPR042278">
    <property type="entry name" value="Mfa-like_1_N"/>
</dbReference>
<evidence type="ECO:0008006" key="3">
    <source>
        <dbReference type="Google" id="ProtNLM"/>
    </source>
</evidence>
<dbReference type="PATRIC" id="fig|1203610.3.peg.971"/>
<dbReference type="Gene3D" id="2.60.40.2620">
    <property type="entry name" value="Fimbrillin-like"/>
    <property type="match status" value="1"/>
</dbReference>
<comment type="caution">
    <text evidence="1">The sequence shown here is derived from an EMBL/GenBank/DDBJ whole genome shotgun (WGS) entry which is preliminary data.</text>
</comment>
<evidence type="ECO:0000313" key="2">
    <source>
        <dbReference type="Proteomes" id="UP000033035"/>
    </source>
</evidence>
<dbReference type="EMBL" id="AQHW01000005">
    <property type="protein sequence ID" value="KKB59398.1"/>
    <property type="molecule type" value="Genomic_DNA"/>
</dbReference>
<dbReference type="Proteomes" id="UP000033035">
    <property type="component" value="Unassembled WGS sequence"/>
</dbReference>
<reference evidence="1 2" key="1">
    <citation type="submission" date="2013-04" db="EMBL/GenBank/DDBJ databases">
        <title>The Genome Sequence of Parabacteroides gordonii DSM 23371.</title>
        <authorList>
            <consortium name="The Broad Institute Genomics Platform"/>
            <person name="Earl A."/>
            <person name="Ward D."/>
            <person name="Feldgarden M."/>
            <person name="Gevers D."/>
            <person name="Martens E."/>
            <person name="Sakamoto M."/>
            <person name="Benno Y."/>
            <person name="Suzuki N."/>
            <person name="Matsunaga N."/>
            <person name="Koshihara K."/>
            <person name="Seki M."/>
            <person name="Komiya H."/>
            <person name="Walker B."/>
            <person name="Young S."/>
            <person name="Zeng Q."/>
            <person name="Gargeya S."/>
            <person name="Fitzgerald M."/>
            <person name="Haas B."/>
            <person name="Abouelleil A."/>
            <person name="Allen A.W."/>
            <person name="Alvarado L."/>
            <person name="Arachchi H.M."/>
            <person name="Berlin A.M."/>
            <person name="Chapman S.B."/>
            <person name="Gainer-Dewar J."/>
            <person name="Goldberg J."/>
            <person name="Griggs A."/>
            <person name="Gujja S."/>
            <person name="Hansen M."/>
            <person name="Howarth C."/>
            <person name="Imamovic A."/>
            <person name="Ireland A."/>
            <person name="Larimer J."/>
            <person name="McCowan C."/>
            <person name="Murphy C."/>
            <person name="Pearson M."/>
            <person name="Poon T.W."/>
            <person name="Priest M."/>
            <person name="Roberts A."/>
            <person name="Saif S."/>
            <person name="Shea T."/>
            <person name="Sisk P."/>
            <person name="Sykes S."/>
            <person name="Wortman J."/>
            <person name="Nusbaum C."/>
            <person name="Birren B."/>
        </authorList>
    </citation>
    <scope>NUCLEOTIDE SEQUENCE [LARGE SCALE GENOMIC DNA]</scope>
    <source>
        <strain evidence="1 2">MS-1</strain>
    </source>
</reference>
<organism evidence="1 2">
    <name type="scientific">Parabacteroides gordonii MS-1 = DSM 23371</name>
    <dbReference type="NCBI Taxonomy" id="1203610"/>
    <lineage>
        <taxon>Bacteria</taxon>
        <taxon>Pseudomonadati</taxon>
        <taxon>Bacteroidota</taxon>
        <taxon>Bacteroidia</taxon>
        <taxon>Bacteroidales</taxon>
        <taxon>Tannerellaceae</taxon>
        <taxon>Parabacteroides</taxon>
    </lineage>
</organism>
<dbReference type="HOGENOM" id="CLU_484713_0_0_10"/>
<proteinExistence type="predicted"/>
<dbReference type="STRING" id="1203610.HMPREF1536_00947"/>
<name>A0A0F5JNN9_9BACT</name>
<protein>
    <recommendedName>
        <fullName evidence="3">DUF1566 domain-containing protein</fullName>
    </recommendedName>
</protein>
<dbReference type="AlphaFoldDB" id="A0A0F5JNN9"/>
<dbReference type="RefSeq" id="WP_052349795.1">
    <property type="nucleotide sequence ID" value="NZ_AUAE01000011.1"/>
</dbReference>
<keyword evidence="2" id="KW-1185">Reference proteome</keyword>